<keyword evidence="5" id="KW-0597">Phosphoprotein</keyword>
<sequence>MALPRELAHLRIQLKDILDGTDNFDDANLIGEGGFVRVYKGTLSQSKKTIDIAARRFHPHYVQGEVHAEFWKEIMMLHNLKHKNVVKIIGFCDENDEKIIINKYVAKGSLDKYLSDPTLTWMQRLQICVDVAHALKYIHYHDQRDFSVVHRNIKSSKILLNENWEPELYGFEISLKHAKARRHRALLAEDIGTIGYVDPTYKKIGFVTHKSDVYSLGVVLFEVLCGRRAFIPEKCASSLTKTSLYNIRILGSIAILATSFREWKLFGYGTQPPTISTGDSSEHEQPSTQIVTQTDAMAQHDPHTEVPEQTHSPHSSIDSSSKEQPFNPLYTMKRLDQYIHSPNDEFLSILAKSHYKFFTLGDIIDPDLRKQMAQQSFDLFADIAYSCIKKKRPQRPNIDQVVATLEEALKRQREHDLMQSNPAVKVEGLSLKKKLKAENLEHLNVPFTKIVSATKNFAETHLIGSGTYGKVYKGVLELPVEKKNKNNISKRTVAIKRILFREDEQGIEGFIAEILLLTKCKHPNIVSLLGFCHEGSHMILVYEYASNGSLDAYLGNKYNYLTWEQRIKICIDIAHGLHYLHTREEIDQRIIHRDIKSGNILLGKNLEAKISDFGLSKLYPNRTEARSYYTNIIAGTKLYLDPEYAATGKLKRGTDIYSFGVVLFEILSGKIANDRIFTDEDKKGLAPYAQRRFKEGTLHEMMDPKIMEEVDEHISTLNKGLNQDSLITFSKIAYECLAETQVMRPTAEIIIKELEKALVLQKNHKNKLQISFEDISKATQNFNDDNLIGEGPFCKVYKGEGIHAHGCNTIAVKRLNTSSLQGDYDFLMELEILVEHKRENIMGLVGYYNKEDEKIIVCEYAHNGSLDKHLDDISVSWVKRLNICIDVASGLAFLHKGAPTKEMVIHNDIKSSNILLNDEWKAKITDFGLSVIPIEYNERVGGYVDAPFITKESDIYSFGVVLFEVLSGRSIVTDKHKYDQQDLTATKDIVFEHIERYIAPESLNTFRMIASRCIDDEMEKRPTAEEALGQLKKALEIQEGYDIWEPKLPKDYKEIIQMSKSPEIYSDKSKKELYYMFFTEGILLQQDTEWFSFGDKGERNKMISASEFSYINDRSPHEWHPIPESKFKKVAEVLDTTNLMIKIKIRTDLLSPNVTYGVHLLFKFCDSSKVSSKPAYVNLKYKKGSETLYAYFATWRDDNWMTVELCRFLNQEEVKPEKIEPKNDIQHVMESDMSVDQVQQLLTNYDEGEKLFSLTEVNGKKHPILPAKEALHDSTNVRLFTLKSSADSRFHEVIELLPQQVFRIDCKIESHMLSPDTKYVCYLVFKLSEQRDGLHCPVKVRDLLQRKTEEAGIIYLIPPSPWNIHDFIKIPRQRTDELMEVEVWKFNSTHDLKNNCLPMNLRFTSYEGTMSGLIVCGLEFRPM</sequence>
<keyword evidence="13 20" id="KW-0067">ATP-binding</keyword>
<dbReference type="GO" id="GO:0009506">
    <property type="term" value="C:plasmodesma"/>
    <property type="evidence" value="ECO:0007669"/>
    <property type="project" value="TreeGrafter"/>
</dbReference>
<evidence type="ECO:0000256" key="17">
    <source>
        <dbReference type="ARBA" id="ARBA00023180"/>
    </source>
</evidence>
<feature type="compositionally biased region" description="Polar residues" evidence="21">
    <location>
        <begin position="286"/>
        <end position="296"/>
    </location>
</feature>
<dbReference type="Pfam" id="PF00069">
    <property type="entry name" value="Pkinase"/>
    <property type="match status" value="1"/>
</dbReference>
<dbReference type="PROSITE" id="PS00107">
    <property type="entry name" value="PROTEIN_KINASE_ATP"/>
    <property type="match status" value="1"/>
</dbReference>
<dbReference type="PANTHER" id="PTHR27003:SF471">
    <property type="entry name" value="VASCULAR ENDOTHELIAL GROWTH FACTOR RECEPTOR 2 (VEGFR2)-RELATED"/>
    <property type="match status" value="1"/>
</dbReference>
<dbReference type="EMBL" id="PKPP01011127">
    <property type="protein sequence ID" value="PWA44710.1"/>
    <property type="molecule type" value="Genomic_DNA"/>
</dbReference>
<evidence type="ECO:0000256" key="15">
    <source>
        <dbReference type="ARBA" id="ARBA00023136"/>
    </source>
</evidence>
<dbReference type="InterPro" id="IPR045272">
    <property type="entry name" value="ANXUR1/2-like"/>
</dbReference>
<reference evidence="23 24" key="1">
    <citation type="journal article" date="2018" name="Mol. Plant">
        <title>The genome of Artemisia annua provides insight into the evolution of Asteraceae family and artemisinin biosynthesis.</title>
        <authorList>
            <person name="Shen Q."/>
            <person name="Zhang L."/>
            <person name="Liao Z."/>
            <person name="Wang S."/>
            <person name="Yan T."/>
            <person name="Shi P."/>
            <person name="Liu M."/>
            <person name="Fu X."/>
            <person name="Pan Q."/>
            <person name="Wang Y."/>
            <person name="Lv Z."/>
            <person name="Lu X."/>
            <person name="Zhang F."/>
            <person name="Jiang W."/>
            <person name="Ma Y."/>
            <person name="Chen M."/>
            <person name="Hao X."/>
            <person name="Li L."/>
            <person name="Tang Y."/>
            <person name="Lv G."/>
            <person name="Zhou Y."/>
            <person name="Sun X."/>
            <person name="Brodelius P.E."/>
            <person name="Rose J.K.C."/>
            <person name="Tang K."/>
        </authorList>
    </citation>
    <scope>NUCLEOTIDE SEQUENCE [LARGE SCALE GENOMIC DNA]</scope>
    <source>
        <strain evidence="24">cv. Huhao1</strain>
        <tissue evidence="23">Leaf</tissue>
    </source>
</reference>
<evidence type="ECO:0000256" key="19">
    <source>
        <dbReference type="ARBA" id="ARBA00048679"/>
    </source>
</evidence>
<feature type="domain" description="Protein kinase" evidence="22">
    <location>
        <begin position="24"/>
        <end position="418"/>
    </location>
</feature>
<dbReference type="Pfam" id="PF07714">
    <property type="entry name" value="PK_Tyr_Ser-Thr"/>
    <property type="match status" value="2"/>
</dbReference>
<evidence type="ECO:0000256" key="21">
    <source>
        <dbReference type="SAM" id="MobiDB-lite"/>
    </source>
</evidence>
<keyword evidence="24" id="KW-1185">Reference proteome</keyword>
<dbReference type="OrthoDB" id="1475013at2759"/>
<evidence type="ECO:0000256" key="8">
    <source>
        <dbReference type="ARBA" id="ARBA00022692"/>
    </source>
</evidence>
<evidence type="ECO:0000256" key="13">
    <source>
        <dbReference type="ARBA" id="ARBA00022840"/>
    </source>
</evidence>
<keyword evidence="14" id="KW-1133">Transmembrane helix</keyword>
<feature type="domain" description="Protein kinase" evidence="22">
    <location>
        <begin position="782"/>
        <end position="1035"/>
    </location>
</feature>
<dbReference type="Proteomes" id="UP000245207">
    <property type="component" value="Unassembled WGS sequence"/>
</dbReference>
<dbReference type="InterPro" id="IPR011009">
    <property type="entry name" value="Kinase-like_dom_sf"/>
</dbReference>
<keyword evidence="15" id="KW-0472">Membrane</keyword>
<feature type="domain" description="Protein kinase" evidence="22">
    <location>
        <begin position="457"/>
        <end position="758"/>
    </location>
</feature>
<evidence type="ECO:0000256" key="9">
    <source>
        <dbReference type="ARBA" id="ARBA00022729"/>
    </source>
</evidence>
<dbReference type="EC" id="2.7.11.1" evidence="2"/>
<evidence type="ECO:0000256" key="10">
    <source>
        <dbReference type="ARBA" id="ARBA00022737"/>
    </source>
</evidence>
<accession>A0A2U1L6T0</accession>
<evidence type="ECO:0000256" key="6">
    <source>
        <dbReference type="ARBA" id="ARBA00022614"/>
    </source>
</evidence>
<dbReference type="SMART" id="SM00220">
    <property type="entry name" value="S_TKc"/>
    <property type="match status" value="3"/>
</dbReference>
<keyword evidence="10" id="KW-0677">Repeat</keyword>
<gene>
    <name evidence="23" type="ORF">CTI12_AA524350</name>
</gene>
<comment type="catalytic activity">
    <reaction evidence="18">
        <text>L-threonyl-[protein] + ATP = O-phospho-L-threonyl-[protein] + ADP + H(+)</text>
        <dbReference type="Rhea" id="RHEA:46608"/>
        <dbReference type="Rhea" id="RHEA-COMP:11060"/>
        <dbReference type="Rhea" id="RHEA-COMP:11605"/>
        <dbReference type="ChEBI" id="CHEBI:15378"/>
        <dbReference type="ChEBI" id="CHEBI:30013"/>
        <dbReference type="ChEBI" id="CHEBI:30616"/>
        <dbReference type="ChEBI" id="CHEBI:61977"/>
        <dbReference type="ChEBI" id="CHEBI:456216"/>
        <dbReference type="EC" id="2.7.11.1"/>
    </reaction>
</comment>
<proteinExistence type="predicted"/>
<keyword evidence="16" id="KW-0675">Receptor</keyword>
<evidence type="ECO:0000256" key="11">
    <source>
        <dbReference type="ARBA" id="ARBA00022741"/>
    </source>
</evidence>
<evidence type="ECO:0000256" key="14">
    <source>
        <dbReference type="ARBA" id="ARBA00022989"/>
    </source>
</evidence>
<dbReference type="SUPFAM" id="SSF56112">
    <property type="entry name" value="Protein kinase-like (PK-like)"/>
    <property type="match status" value="3"/>
</dbReference>
<dbReference type="PANTHER" id="PTHR27003">
    <property type="entry name" value="OS07G0166700 PROTEIN"/>
    <property type="match status" value="1"/>
</dbReference>
<dbReference type="InterPro" id="IPR008271">
    <property type="entry name" value="Ser/Thr_kinase_AS"/>
</dbReference>
<evidence type="ECO:0000256" key="16">
    <source>
        <dbReference type="ARBA" id="ARBA00023170"/>
    </source>
</evidence>
<name>A0A2U1L6T0_ARTAN</name>
<dbReference type="FunFam" id="1.10.510.10:FF:000358">
    <property type="entry name" value="Putative leucine-rich repeat receptor-like serine/threonine-protein kinase"/>
    <property type="match status" value="1"/>
</dbReference>
<evidence type="ECO:0000256" key="1">
    <source>
        <dbReference type="ARBA" id="ARBA00004162"/>
    </source>
</evidence>
<evidence type="ECO:0000256" key="20">
    <source>
        <dbReference type="PROSITE-ProRule" id="PRU10141"/>
    </source>
</evidence>
<keyword evidence="12 23" id="KW-0418">Kinase</keyword>
<evidence type="ECO:0000256" key="4">
    <source>
        <dbReference type="ARBA" id="ARBA00022527"/>
    </source>
</evidence>
<comment type="caution">
    <text evidence="23">The sequence shown here is derived from an EMBL/GenBank/DDBJ whole genome shotgun (WGS) entry which is preliminary data.</text>
</comment>
<evidence type="ECO:0000256" key="5">
    <source>
        <dbReference type="ARBA" id="ARBA00022553"/>
    </source>
</evidence>
<dbReference type="GO" id="GO:0004674">
    <property type="term" value="F:protein serine/threonine kinase activity"/>
    <property type="evidence" value="ECO:0007669"/>
    <property type="project" value="UniProtKB-KW"/>
</dbReference>
<dbReference type="GO" id="GO:0004714">
    <property type="term" value="F:transmembrane receptor protein tyrosine kinase activity"/>
    <property type="evidence" value="ECO:0007669"/>
    <property type="project" value="InterPro"/>
</dbReference>
<keyword evidence="9" id="KW-0732">Signal</keyword>
<dbReference type="Pfam" id="PF14299">
    <property type="entry name" value="PP2"/>
    <property type="match status" value="2"/>
</dbReference>
<keyword evidence="7" id="KW-0808">Transferase</keyword>
<evidence type="ECO:0000313" key="24">
    <source>
        <dbReference type="Proteomes" id="UP000245207"/>
    </source>
</evidence>
<evidence type="ECO:0000313" key="23">
    <source>
        <dbReference type="EMBL" id="PWA44710.1"/>
    </source>
</evidence>
<evidence type="ECO:0000256" key="18">
    <source>
        <dbReference type="ARBA" id="ARBA00047899"/>
    </source>
</evidence>
<keyword evidence="17" id="KW-0325">Glycoprotein</keyword>
<comment type="catalytic activity">
    <reaction evidence="19">
        <text>L-seryl-[protein] + ATP = O-phospho-L-seryl-[protein] + ADP + H(+)</text>
        <dbReference type="Rhea" id="RHEA:17989"/>
        <dbReference type="Rhea" id="RHEA-COMP:9863"/>
        <dbReference type="Rhea" id="RHEA-COMP:11604"/>
        <dbReference type="ChEBI" id="CHEBI:15378"/>
        <dbReference type="ChEBI" id="CHEBI:29999"/>
        <dbReference type="ChEBI" id="CHEBI:30616"/>
        <dbReference type="ChEBI" id="CHEBI:83421"/>
        <dbReference type="ChEBI" id="CHEBI:456216"/>
        <dbReference type="EC" id="2.7.11.1"/>
    </reaction>
</comment>
<comment type="subcellular location">
    <subcellularLocation>
        <location evidence="1">Cell membrane</location>
        <topology evidence="1">Single-pass membrane protein</topology>
    </subcellularLocation>
</comment>
<organism evidence="23 24">
    <name type="scientific">Artemisia annua</name>
    <name type="common">Sweet wormwood</name>
    <dbReference type="NCBI Taxonomy" id="35608"/>
    <lineage>
        <taxon>Eukaryota</taxon>
        <taxon>Viridiplantae</taxon>
        <taxon>Streptophyta</taxon>
        <taxon>Embryophyta</taxon>
        <taxon>Tracheophyta</taxon>
        <taxon>Spermatophyta</taxon>
        <taxon>Magnoliopsida</taxon>
        <taxon>eudicotyledons</taxon>
        <taxon>Gunneridae</taxon>
        <taxon>Pentapetalae</taxon>
        <taxon>asterids</taxon>
        <taxon>campanulids</taxon>
        <taxon>Asterales</taxon>
        <taxon>Asteraceae</taxon>
        <taxon>Asteroideae</taxon>
        <taxon>Anthemideae</taxon>
        <taxon>Artemisiinae</taxon>
        <taxon>Artemisia</taxon>
    </lineage>
</organism>
<dbReference type="FunFam" id="3.30.200.20:FF:000039">
    <property type="entry name" value="receptor-like protein kinase FERONIA"/>
    <property type="match status" value="1"/>
</dbReference>
<keyword evidence="3" id="KW-1003">Cell membrane</keyword>
<evidence type="ECO:0000259" key="22">
    <source>
        <dbReference type="PROSITE" id="PS50011"/>
    </source>
</evidence>
<dbReference type="Gene3D" id="1.10.510.10">
    <property type="entry name" value="Transferase(Phosphotransferase) domain 1"/>
    <property type="match status" value="4"/>
</dbReference>
<dbReference type="PROSITE" id="PS50011">
    <property type="entry name" value="PROTEIN_KINASE_DOM"/>
    <property type="match status" value="3"/>
</dbReference>
<dbReference type="GO" id="GO:0005524">
    <property type="term" value="F:ATP binding"/>
    <property type="evidence" value="ECO:0007669"/>
    <property type="project" value="UniProtKB-UniRule"/>
</dbReference>
<keyword evidence="6" id="KW-0433">Leucine-rich repeat</keyword>
<keyword evidence="8" id="KW-0812">Transmembrane</keyword>
<dbReference type="Gene3D" id="3.30.200.20">
    <property type="entry name" value="Phosphorylase Kinase, domain 1"/>
    <property type="match status" value="3"/>
</dbReference>
<dbReference type="InterPro" id="IPR001245">
    <property type="entry name" value="Ser-Thr/Tyr_kinase_cat_dom"/>
</dbReference>
<dbReference type="GO" id="GO:0005886">
    <property type="term" value="C:plasma membrane"/>
    <property type="evidence" value="ECO:0007669"/>
    <property type="project" value="UniProtKB-SubCell"/>
</dbReference>
<evidence type="ECO:0000256" key="12">
    <source>
        <dbReference type="ARBA" id="ARBA00022777"/>
    </source>
</evidence>
<feature type="compositionally biased region" description="Basic and acidic residues" evidence="21">
    <location>
        <begin position="298"/>
        <end position="308"/>
    </location>
</feature>
<evidence type="ECO:0000256" key="3">
    <source>
        <dbReference type="ARBA" id="ARBA00022475"/>
    </source>
</evidence>
<feature type="region of interest" description="Disordered" evidence="21">
    <location>
        <begin position="274"/>
        <end position="324"/>
    </location>
</feature>
<keyword evidence="4" id="KW-0723">Serine/threonine-protein kinase</keyword>
<dbReference type="PROSITE" id="PS00108">
    <property type="entry name" value="PROTEIN_KINASE_ST"/>
    <property type="match status" value="2"/>
</dbReference>
<dbReference type="InterPro" id="IPR000719">
    <property type="entry name" value="Prot_kinase_dom"/>
</dbReference>
<dbReference type="InterPro" id="IPR025886">
    <property type="entry name" value="PP2-like"/>
</dbReference>
<evidence type="ECO:0000256" key="7">
    <source>
        <dbReference type="ARBA" id="ARBA00022679"/>
    </source>
</evidence>
<dbReference type="InterPro" id="IPR017441">
    <property type="entry name" value="Protein_kinase_ATP_BS"/>
</dbReference>
<protein>
    <recommendedName>
        <fullName evidence="2">non-specific serine/threonine protein kinase</fullName>
        <ecNumber evidence="2">2.7.11.1</ecNumber>
    </recommendedName>
</protein>
<keyword evidence="11 20" id="KW-0547">Nucleotide-binding</keyword>
<feature type="binding site" evidence="20">
    <location>
        <position position="496"/>
    </location>
    <ligand>
        <name>ATP</name>
        <dbReference type="ChEBI" id="CHEBI:30616"/>
    </ligand>
</feature>
<evidence type="ECO:0000256" key="2">
    <source>
        <dbReference type="ARBA" id="ARBA00012513"/>
    </source>
</evidence>